<name>A0A7S4ATN4_9STRA</name>
<feature type="compositionally biased region" description="Acidic residues" evidence="1">
    <location>
        <begin position="205"/>
        <end position="238"/>
    </location>
</feature>
<feature type="compositionally biased region" description="Basic and acidic residues" evidence="1">
    <location>
        <begin position="239"/>
        <end position="249"/>
    </location>
</feature>
<feature type="region of interest" description="Disordered" evidence="1">
    <location>
        <begin position="185"/>
        <end position="253"/>
    </location>
</feature>
<evidence type="ECO:0000256" key="1">
    <source>
        <dbReference type="SAM" id="MobiDB-lite"/>
    </source>
</evidence>
<accession>A0A7S4ATN4</accession>
<proteinExistence type="predicted"/>
<organism evidence="2">
    <name type="scientific">Pseudo-nitzschia australis</name>
    <dbReference type="NCBI Taxonomy" id="44445"/>
    <lineage>
        <taxon>Eukaryota</taxon>
        <taxon>Sar</taxon>
        <taxon>Stramenopiles</taxon>
        <taxon>Ochrophyta</taxon>
        <taxon>Bacillariophyta</taxon>
        <taxon>Bacillariophyceae</taxon>
        <taxon>Bacillariophycidae</taxon>
        <taxon>Bacillariales</taxon>
        <taxon>Bacillariaceae</taxon>
        <taxon>Pseudo-nitzschia</taxon>
    </lineage>
</organism>
<feature type="region of interest" description="Disordered" evidence="1">
    <location>
        <begin position="98"/>
        <end position="157"/>
    </location>
</feature>
<gene>
    <name evidence="2" type="ORF">PAUS00366_LOCUS19350</name>
</gene>
<dbReference type="EMBL" id="HBIX01028668">
    <property type="protein sequence ID" value="CAE0726593.1"/>
    <property type="molecule type" value="Transcribed_RNA"/>
</dbReference>
<dbReference type="AlphaFoldDB" id="A0A7S4ATN4"/>
<sequence length="279" mass="30308">MCLPAMGPKPLSLRQARPHLCRQHKRYKPFHHRSGSEVLPGTGLARLFLKLIVARLASIIITRDEDMLHEFFSPYSALMQLEDDEDSDVAVRVQESLPRDQHDPADASVHGHSLQPQPRAQKPPCAHATQHPLATPSTTSTSTVGAGGSVSSGATNSETRAIECAVRANPGSCPTTVVVMDDGSERYDFPHRQPGDQNGRGVGVDSDDNDNDDGIDIDIDTEDEDEDDLTQTDDDDDGGLFRDRDDSVRARNSGAYAILRRSLTATSPLVEDETCGPSN</sequence>
<protein>
    <submittedName>
        <fullName evidence="2">Uncharacterized protein</fullName>
    </submittedName>
</protein>
<feature type="compositionally biased region" description="Low complexity" evidence="1">
    <location>
        <begin position="134"/>
        <end position="144"/>
    </location>
</feature>
<evidence type="ECO:0000313" key="2">
    <source>
        <dbReference type="EMBL" id="CAE0726593.1"/>
    </source>
</evidence>
<reference evidence="2" key="1">
    <citation type="submission" date="2021-01" db="EMBL/GenBank/DDBJ databases">
        <authorList>
            <person name="Corre E."/>
            <person name="Pelletier E."/>
            <person name="Niang G."/>
            <person name="Scheremetjew M."/>
            <person name="Finn R."/>
            <person name="Kale V."/>
            <person name="Holt S."/>
            <person name="Cochrane G."/>
            <person name="Meng A."/>
            <person name="Brown T."/>
            <person name="Cohen L."/>
        </authorList>
    </citation>
    <scope>NUCLEOTIDE SEQUENCE</scope>
    <source>
        <strain evidence="2">10249 10 AB</strain>
    </source>
</reference>
<feature type="compositionally biased region" description="Basic and acidic residues" evidence="1">
    <location>
        <begin position="185"/>
        <end position="194"/>
    </location>
</feature>